<proteinExistence type="predicted"/>
<comment type="caution">
    <text evidence="1">The sequence shown here is derived from an EMBL/GenBank/DDBJ whole genome shotgun (WGS) entry which is preliminary data.</text>
</comment>
<dbReference type="Proteomes" id="UP001352263">
    <property type="component" value="Unassembled WGS sequence"/>
</dbReference>
<keyword evidence="1" id="KW-0808">Transferase</keyword>
<dbReference type="Pfam" id="PF08843">
    <property type="entry name" value="AbiEii"/>
    <property type="match status" value="1"/>
</dbReference>
<organism evidence="1 2">
    <name type="scientific">Noviherbaspirillum album</name>
    <dbReference type="NCBI Taxonomy" id="3080276"/>
    <lineage>
        <taxon>Bacteria</taxon>
        <taxon>Pseudomonadati</taxon>
        <taxon>Pseudomonadota</taxon>
        <taxon>Betaproteobacteria</taxon>
        <taxon>Burkholderiales</taxon>
        <taxon>Oxalobacteraceae</taxon>
        <taxon>Noviherbaspirillum</taxon>
    </lineage>
</organism>
<reference evidence="1 2" key="1">
    <citation type="submission" date="2023-10" db="EMBL/GenBank/DDBJ databases">
        <title>Noviherbaspirillum sp. CPCC 100848 genome assembly.</title>
        <authorList>
            <person name="Li X.Y."/>
            <person name="Fang X.M."/>
        </authorList>
    </citation>
    <scope>NUCLEOTIDE SEQUENCE [LARGE SCALE GENOMIC DNA]</scope>
    <source>
        <strain evidence="1 2">CPCC 100848</strain>
    </source>
</reference>
<dbReference type="RefSeq" id="WP_326510307.1">
    <property type="nucleotide sequence ID" value="NZ_JAWIIV010000069.1"/>
</dbReference>
<dbReference type="EMBL" id="JAWIIV010000069">
    <property type="protein sequence ID" value="MEC4723694.1"/>
    <property type="molecule type" value="Genomic_DNA"/>
</dbReference>
<protein>
    <submittedName>
        <fullName evidence="1">Nucleotidyl transferase AbiEii/AbiGii toxin family protein</fullName>
    </submittedName>
</protein>
<accession>A0ABU6JJ61</accession>
<sequence>MQKRGAQSILARLKNKAQEEGVEYQQMLTRYGLERMLYRLSQSRHAESFLLKGAMLFNLWFDMPHRPTRDVDLLGFGTHGLEAMILIFREVCEIHVDDGIVFDAKTVKSAEIRKESNYEGVRVTFLGLIDNVRCPIQIDIGYGDAVTPEADQVEYPVLLNDMPKPALRAYPRYTVVAEKTEAMIKLAMANTRLKDFFDLWILSTYSDFDGTTLQQALAATLTRRKTALDSDPVGLSDAFAGDPAKQTQWNAFVRKNKLNAPDLLSVVATLRHFLLPVLDASSKGEGFNQWWVAKGPWHH</sequence>
<keyword evidence="2" id="KW-1185">Reference proteome</keyword>
<dbReference type="InterPro" id="IPR014942">
    <property type="entry name" value="AbiEii"/>
</dbReference>
<evidence type="ECO:0000313" key="1">
    <source>
        <dbReference type="EMBL" id="MEC4723694.1"/>
    </source>
</evidence>
<gene>
    <name evidence="1" type="ORF">RY831_31720</name>
</gene>
<evidence type="ECO:0000313" key="2">
    <source>
        <dbReference type="Proteomes" id="UP001352263"/>
    </source>
</evidence>
<name>A0ABU6JJ61_9BURK</name>
<dbReference type="GO" id="GO:0016740">
    <property type="term" value="F:transferase activity"/>
    <property type="evidence" value="ECO:0007669"/>
    <property type="project" value="UniProtKB-KW"/>
</dbReference>